<dbReference type="EMBL" id="JARJCN010000115">
    <property type="protein sequence ID" value="KAJ7073381.1"/>
    <property type="molecule type" value="Genomic_DNA"/>
</dbReference>
<comment type="caution">
    <text evidence="2">The sequence shown here is derived from an EMBL/GenBank/DDBJ whole genome shotgun (WGS) entry which is preliminary data.</text>
</comment>
<protein>
    <recommendedName>
        <fullName evidence="4">Transmembrane protein</fullName>
    </recommendedName>
</protein>
<evidence type="ECO:0008006" key="4">
    <source>
        <dbReference type="Google" id="ProtNLM"/>
    </source>
</evidence>
<keyword evidence="1" id="KW-0472">Membrane</keyword>
<keyword evidence="1" id="KW-0812">Transmembrane</keyword>
<dbReference type="AlphaFoldDB" id="A0AAD6TT19"/>
<feature type="transmembrane region" description="Helical" evidence="1">
    <location>
        <begin position="65"/>
        <end position="88"/>
    </location>
</feature>
<keyword evidence="3" id="KW-1185">Reference proteome</keyword>
<dbReference type="Proteomes" id="UP001222325">
    <property type="component" value="Unassembled WGS sequence"/>
</dbReference>
<sequence>MNSAVDIGDRRPGIFHQLMIKIDCIWLPRGPRPSVMTTILETASSPTSSPALVQALPYATYGASFVVSSALTLIRVVYVALAFVAKAVAHPLILLSPFPLLLYVLAPVIVFVQISLDVVWFTPYHAILYLSDAFYPAYVFVGVACITGGLLGISGRLTVLGLNSLLAPPPGQTPKYPPRKRMA</sequence>
<organism evidence="2 3">
    <name type="scientific">Mycena belliarum</name>
    <dbReference type="NCBI Taxonomy" id="1033014"/>
    <lineage>
        <taxon>Eukaryota</taxon>
        <taxon>Fungi</taxon>
        <taxon>Dikarya</taxon>
        <taxon>Basidiomycota</taxon>
        <taxon>Agaricomycotina</taxon>
        <taxon>Agaricomycetes</taxon>
        <taxon>Agaricomycetidae</taxon>
        <taxon>Agaricales</taxon>
        <taxon>Marasmiineae</taxon>
        <taxon>Mycenaceae</taxon>
        <taxon>Mycena</taxon>
    </lineage>
</organism>
<feature type="transmembrane region" description="Helical" evidence="1">
    <location>
        <begin position="133"/>
        <end position="153"/>
    </location>
</feature>
<evidence type="ECO:0000313" key="2">
    <source>
        <dbReference type="EMBL" id="KAJ7073381.1"/>
    </source>
</evidence>
<reference evidence="2" key="1">
    <citation type="submission" date="2023-03" db="EMBL/GenBank/DDBJ databases">
        <title>Massive genome expansion in bonnet fungi (Mycena s.s.) driven by repeated elements and novel gene families across ecological guilds.</title>
        <authorList>
            <consortium name="Lawrence Berkeley National Laboratory"/>
            <person name="Harder C.B."/>
            <person name="Miyauchi S."/>
            <person name="Viragh M."/>
            <person name="Kuo A."/>
            <person name="Thoen E."/>
            <person name="Andreopoulos B."/>
            <person name="Lu D."/>
            <person name="Skrede I."/>
            <person name="Drula E."/>
            <person name="Henrissat B."/>
            <person name="Morin E."/>
            <person name="Kohler A."/>
            <person name="Barry K."/>
            <person name="LaButti K."/>
            <person name="Morin E."/>
            <person name="Salamov A."/>
            <person name="Lipzen A."/>
            <person name="Mereny Z."/>
            <person name="Hegedus B."/>
            <person name="Baldrian P."/>
            <person name="Stursova M."/>
            <person name="Weitz H."/>
            <person name="Taylor A."/>
            <person name="Grigoriev I.V."/>
            <person name="Nagy L.G."/>
            <person name="Martin F."/>
            <person name="Kauserud H."/>
        </authorList>
    </citation>
    <scope>NUCLEOTIDE SEQUENCE</scope>
    <source>
        <strain evidence="2">CBHHK173m</strain>
    </source>
</reference>
<evidence type="ECO:0000313" key="3">
    <source>
        <dbReference type="Proteomes" id="UP001222325"/>
    </source>
</evidence>
<proteinExistence type="predicted"/>
<evidence type="ECO:0000256" key="1">
    <source>
        <dbReference type="SAM" id="Phobius"/>
    </source>
</evidence>
<feature type="transmembrane region" description="Helical" evidence="1">
    <location>
        <begin position="100"/>
        <end position="121"/>
    </location>
</feature>
<keyword evidence="1" id="KW-1133">Transmembrane helix</keyword>
<name>A0AAD6TT19_9AGAR</name>
<gene>
    <name evidence="2" type="ORF">B0H15DRAFT_806766</name>
</gene>
<accession>A0AAD6TT19</accession>